<comment type="subcellular location">
    <subcellularLocation>
        <location evidence="1">Cell septum</location>
    </subcellularLocation>
</comment>
<protein>
    <submittedName>
        <fullName evidence="7">Streptomyces sporulation and cell division protein, SsgA</fullName>
    </submittedName>
</protein>
<dbReference type="AlphaFoldDB" id="A0A0S4QLQ3"/>
<dbReference type="InterPro" id="IPR038658">
    <property type="entry name" value="SsgB_sf"/>
</dbReference>
<dbReference type="Pfam" id="PF04686">
    <property type="entry name" value="SsgA"/>
    <property type="match status" value="1"/>
</dbReference>
<dbReference type="Proteomes" id="UP000198802">
    <property type="component" value="Unassembled WGS sequence"/>
</dbReference>
<evidence type="ECO:0000313" key="7">
    <source>
        <dbReference type="EMBL" id="CUU56153.1"/>
    </source>
</evidence>
<keyword evidence="3 7" id="KW-0132">Cell division</keyword>
<evidence type="ECO:0000256" key="4">
    <source>
        <dbReference type="ARBA" id="ARBA00022969"/>
    </source>
</evidence>
<proteinExistence type="inferred from homology"/>
<keyword evidence="4" id="KW-0749">Sporulation</keyword>
<sequence length="145" mass="16472">MSRRPIVSDAVTWEFNATYLAESGERVPLPTSLRYDPTDPIAITMSMWVTDQRAVVWTFARRLFVDGSRRCAGLGDVRVRPMVRDRRRVLLVELSSPGGHALIELPANRVNDFVNHTYDLLPVSAEDAVIEHDLELRVLRGRSRS</sequence>
<dbReference type="Gene3D" id="2.30.31.20">
    <property type="entry name" value="Sporulation-specific cell division protein SsgB"/>
    <property type="match status" value="1"/>
</dbReference>
<dbReference type="EMBL" id="FAOZ01000007">
    <property type="protein sequence ID" value="CUU56153.1"/>
    <property type="molecule type" value="Genomic_DNA"/>
</dbReference>
<evidence type="ECO:0000256" key="3">
    <source>
        <dbReference type="ARBA" id="ARBA00022618"/>
    </source>
</evidence>
<keyword evidence="6" id="KW-0131">Cell cycle</keyword>
<dbReference type="InterPro" id="IPR006776">
    <property type="entry name" value="SsgB"/>
</dbReference>
<dbReference type="GO" id="GO:0030435">
    <property type="term" value="P:sporulation resulting in formation of a cellular spore"/>
    <property type="evidence" value="ECO:0007669"/>
    <property type="project" value="UniProtKB-KW"/>
</dbReference>
<dbReference type="GO" id="GO:0030428">
    <property type="term" value="C:cell septum"/>
    <property type="evidence" value="ECO:0007669"/>
    <property type="project" value="UniProtKB-SubCell"/>
</dbReference>
<dbReference type="RefSeq" id="WP_054570297.1">
    <property type="nucleotide sequence ID" value="NZ_FAOZ01000007.1"/>
</dbReference>
<evidence type="ECO:0000256" key="2">
    <source>
        <dbReference type="ARBA" id="ARBA00009323"/>
    </source>
</evidence>
<evidence type="ECO:0000256" key="1">
    <source>
        <dbReference type="ARBA" id="ARBA00004431"/>
    </source>
</evidence>
<accession>A0A0S4QLQ3</accession>
<evidence type="ECO:0000256" key="5">
    <source>
        <dbReference type="ARBA" id="ARBA00023210"/>
    </source>
</evidence>
<evidence type="ECO:0000313" key="8">
    <source>
        <dbReference type="Proteomes" id="UP000198802"/>
    </source>
</evidence>
<gene>
    <name evidence="7" type="ORF">Ga0074812_10737</name>
</gene>
<reference evidence="8" key="1">
    <citation type="submission" date="2015-11" db="EMBL/GenBank/DDBJ databases">
        <authorList>
            <person name="Varghese N."/>
        </authorList>
    </citation>
    <scope>NUCLEOTIDE SEQUENCE [LARGE SCALE GENOMIC DNA]</scope>
    <source>
        <strain evidence="8">DSM 45899</strain>
    </source>
</reference>
<keyword evidence="8" id="KW-1185">Reference proteome</keyword>
<keyword evidence="5" id="KW-0717">Septation</keyword>
<comment type="similarity">
    <text evidence="2">Belongs to the SsgA family.</text>
</comment>
<evidence type="ECO:0000256" key="6">
    <source>
        <dbReference type="ARBA" id="ARBA00023306"/>
    </source>
</evidence>
<organism evidence="7 8">
    <name type="scientific">Parafrankia irregularis</name>
    <dbReference type="NCBI Taxonomy" id="795642"/>
    <lineage>
        <taxon>Bacteria</taxon>
        <taxon>Bacillati</taxon>
        <taxon>Actinomycetota</taxon>
        <taxon>Actinomycetes</taxon>
        <taxon>Frankiales</taxon>
        <taxon>Frankiaceae</taxon>
        <taxon>Parafrankia</taxon>
    </lineage>
</organism>
<name>A0A0S4QLQ3_9ACTN</name>
<dbReference type="GO" id="GO:0000917">
    <property type="term" value="P:division septum assembly"/>
    <property type="evidence" value="ECO:0007669"/>
    <property type="project" value="UniProtKB-KW"/>
</dbReference>